<comment type="caution">
    <text evidence="1">The sequence shown here is derived from an EMBL/GenBank/DDBJ whole genome shotgun (WGS) entry which is preliminary data.</text>
</comment>
<dbReference type="AlphaFoldDB" id="A0A2S5KUG3"/>
<evidence type="ECO:0000313" key="1">
    <source>
        <dbReference type="EMBL" id="PPC78292.1"/>
    </source>
</evidence>
<sequence length="272" mass="30590">MGNTLSLQDYLGTSLPGVVAAYLDPSGGDAITEPWIALCGVELHSDNSLTLVFSEAHALQVDQRLTVHLDDRTGVAEYDADLGVHRTSYKGLVEHVGKRRVIVTPIDYELWYSGRIVSSYRALGYEHPHDARAEQVLPLTPLTSVPFPDVRETDNKIGVMITRALSQPHTTVMAFLSCEDDHLFCVTYPHSFKAQLLRRDHHCQFVIDRRHRLQDLAAISAEAQLCSLLAHQVPHDHPLFAPLRDAFIAKSPWEESFFRHPQVELYHLLAVT</sequence>
<protein>
    <submittedName>
        <fullName evidence="1">Uncharacterized protein</fullName>
    </submittedName>
</protein>
<accession>A0A2S5KUG3</accession>
<evidence type="ECO:0000313" key="2">
    <source>
        <dbReference type="Proteomes" id="UP000238196"/>
    </source>
</evidence>
<dbReference type="SUPFAM" id="SSF50475">
    <property type="entry name" value="FMN-binding split barrel"/>
    <property type="match status" value="1"/>
</dbReference>
<dbReference type="EMBL" id="PRLP01000017">
    <property type="protein sequence ID" value="PPC78292.1"/>
    <property type="molecule type" value="Genomic_DNA"/>
</dbReference>
<organism evidence="1 2">
    <name type="scientific">Proteobacteria bacterium 228</name>
    <dbReference type="NCBI Taxonomy" id="2083153"/>
    <lineage>
        <taxon>Bacteria</taxon>
        <taxon>Pseudomonadati</taxon>
        <taxon>Pseudomonadota</taxon>
    </lineage>
</organism>
<dbReference type="OrthoDB" id="8582954at2"/>
<proteinExistence type="predicted"/>
<gene>
    <name evidence="1" type="ORF">C4K68_06580</name>
</gene>
<dbReference type="Gene3D" id="2.30.110.10">
    <property type="entry name" value="Electron Transport, Fmn-binding Protein, Chain A"/>
    <property type="match status" value="1"/>
</dbReference>
<dbReference type="Proteomes" id="UP000238196">
    <property type="component" value="Unassembled WGS sequence"/>
</dbReference>
<reference evidence="1 2" key="1">
    <citation type="submission" date="2018-02" db="EMBL/GenBank/DDBJ databases">
        <title>novel marine gammaproteobacteria from coastal saline agro ecosystem.</title>
        <authorList>
            <person name="Krishnan R."/>
            <person name="Ramesh Kumar N."/>
        </authorList>
    </citation>
    <scope>NUCLEOTIDE SEQUENCE [LARGE SCALE GENOMIC DNA]</scope>
    <source>
        <strain evidence="1 2">228</strain>
    </source>
</reference>
<dbReference type="InterPro" id="IPR012349">
    <property type="entry name" value="Split_barrel_FMN-bd"/>
</dbReference>
<name>A0A2S5KUG3_9PROT</name>